<gene>
    <name evidence="1" type="ORF">SAMN05421686_10726</name>
</gene>
<dbReference type="AlphaFoldDB" id="A0A1N7NHZ7"/>
<name>A0A1N7NHZ7_9GAMM</name>
<keyword evidence="2" id="KW-1185">Reference proteome</keyword>
<dbReference type="Proteomes" id="UP000185639">
    <property type="component" value="Unassembled WGS sequence"/>
</dbReference>
<accession>A0A1N7NHZ7</accession>
<protein>
    <submittedName>
        <fullName evidence="1">Uncharacterized protein</fullName>
    </submittedName>
</protein>
<organism evidence="1 2">
    <name type="scientific">Thalassolituus maritimus</name>
    <dbReference type="NCBI Taxonomy" id="484498"/>
    <lineage>
        <taxon>Bacteria</taxon>
        <taxon>Pseudomonadati</taxon>
        <taxon>Pseudomonadota</taxon>
        <taxon>Gammaproteobacteria</taxon>
        <taxon>Oceanospirillales</taxon>
        <taxon>Oceanospirillaceae</taxon>
        <taxon>Thalassolituus</taxon>
    </lineage>
</organism>
<reference evidence="2" key="1">
    <citation type="submission" date="2017-01" db="EMBL/GenBank/DDBJ databases">
        <authorList>
            <person name="Varghese N."/>
            <person name="Submissions S."/>
        </authorList>
    </citation>
    <scope>NUCLEOTIDE SEQUENCE [LARGE SCALE GENOMIC DNA]</scope>
    <source>
        <strain evidence="2">DSM 24913</strain>
    </source>
</reference>
<evidence type="ECO:0000313" key="2">
    <source>
        <dbReference type="Proteomes" id="UP000185639"/>
    </source>
</evidence>
<sequence>MAFVSFDKKTGIVTGYQELPEDQCYLLETEETGTGEISTGQLERVKECRAEGVALEFKSGRLYEVSE</sequence>
<proteinExistence type="predicted"/>
<dbReference type="RefSeq" id="WP_076516294.1">
    <property type="nucleotide sequence ID" value="NZ_FTOH01000007.1"/>
</dbReference>
<dbReference type="STRING" id="484498.SAMN05421686_10726"/>
<dbReference type="EMBL" id="FTOH01000007">
    <property type="protein sequence ID" value="SIS97881.1"/>
    <property type="molecule type" value="Genomic_DNA"/>
</dbReference>
<evidence type="ECO:0000313" key="1">
    <source>
        <dbReference type="EMBL" id="SIS97881.1"/>
    </source>
</evidence>